<dbReference type="EMBL" id="FNFK01000005">
    <property type="protein sequence ID" value="SDJ83976.1"/>
    <property type="molecule type" value="Genomic_DNA"/>
</dbReference>
<dbReference type="PANTHER" id="PTHR14359:SF6">
    <property type="entry name" value="PHOSPHOPANTOTHENOYLCYSTEINE DECARBOXYLASE"/>
    <property type="match status" value="1"/>
</dbReference>
<dbReference type="InterPro" id="IPR035929">
    <property type="entry name" value="CoaB-like_sf"/>
</dbReference>
<sequence length="399" mass="43923">MINGKKIALYVTGGIAVYKAVDLLRELIKNGAEVRVAMTKGAAEFVTPLTFQILSKHTVYIDTFAEDDPSTVNHINLADWADYSIVAPLTANTLAKMAHGLADNFVTSALLAVTHPVFTVPAMNGNMYRNTVTQENIEKLSARGIGVMSPDTGFLAEGYSGEGRFPEKSRIIDELEAFIRDYSEKLPLRNKKIIVTAGGTKERIDPVRYITNDSSGKMGHALAVEAWKRGAEVVLISASQLATPDYITRVPVESAEEMLRTVTDEFDDADAVIMAAAVSDYTPATVEKQKMKKKDSLTLSFRKNPDILKSLGEKKKPDQLLIGFAAETEDLIRYAEKKLNDKNADLIIANDVGKKDRGFNVDENEVTMLSRKSEPVTISLRSKSDVSVEVIDWLVTNMN</sequence>
<dbReference type="InterPro" id="IPR003382">
    <property type="entry name" value="Flavoprotein"/>
</dbReference>
<keyword evidence="3 4" id="KW-0285">Flavoprotein</keyword>
<keyword evidence="8" id="KW-1185">Reference proteome</keyword>
<keyword evidence="3 4" id="KW-0436">Ligase</keyword>
<dbReference type="InterPro" id="IPR007085">
    <property type="entry name" value="DNA/pantothenate-metab_flavo_C"/>
</dbReference>
<organism evidence="7 8">
    <name type="scientific">Alkalibacterium thalassium</name>
    <dbReference type="NCBI Taxonomy" id="426701"/>
    <lineage>
        <taxon>Bacteria</taxon>
        <taxon>Bacillati</taxon>
        <taxon>Bacillota</taxon>
        <taxon>Bacilli</taxon>
        <taxon>Lactobacillales</taxon>
        <taxon>Carnobacteriaceae</taxon>
        <taxon>Alkalibacterium</taxon>
    </lineage>
</organism>
<dbReference type="UniPathway" id="UPA00241">
    <property type="reaction ID" value="UER00353"/>
</dbReference>
<dbReference type="GO" id="GO:0004632">
    <property type="term" value="F:phosphopantothenate--cysteine ligase activity"/>
    <property type="evidence" value="ECO:0007669"/>
    <property type="project" value="UniProtKB-UniRule"/>
</dbReference>
<comment type="cofactor">
    <cofactor evidence="3">
        <name>Mg(2+)</name>
        <dbReference type="ChEBI" id="CHEBI:18420"/>
    </cofactor>
</comment>
<dbReference type="GO" id="GO:0015941">
    <property type="term" value="P:pantothenate catabolic process"/>
    <property type="evidence" value="ECO:0007669"/>
    <property type="project" value="InterPro"/>
</dbReference>
<feature type="region of interest" description="Phosphopantothenate--cysteine ligase" evidence="3">
    <location>
        <begin position="193"/>
        <end position="399"/>
    </location>
</feature>
<dbReference type="Proteomes" id="UP000199433">
    <property type="component" value="Unassembled WGS sequence"/>
</dbReference>
<feature type="domain" description="Flavoprotein" evidence="5">
    <location>
        <begin position="5"/>
        <end position="174"/>
    </location>
</feature>
<evidence type="ECO:0000256" key="2">
    <source>
        <dbReference type="ARBA" id="ARBA00023239"/>
    </source>
</evidence>
<feature type="binding site" evidence="3">
    <location>
        <position position="280"/>
    </location>
    <ligand>
        <name>CTP</name>
        <dbReference type="ChEBI" id="CHEBI:37563"/>
    </ligand>
</feature>
<evidence type="ECO:0000259" key="6">
    <source>
        <dbReference type="Pfam" id="PF04127"/>
    </source>
</evidence>
<comment type="function">
    <text evidence="3">Catalyzes two sequential steps in the biosynthesis of coenzyme A. In the first step cysteine is conjugated to 4'-phosphopantothenate to form 4-phosphopantothenoylcysteine. In the second step the latter compound is decarboxylated to form 4'-phosphopantotheine.</text>
</comment>
<dbReference type="GO" id="GO:0046872">
    <property type="term" value="F:metal ion binding"/>
    <property type="evidence" value="ECO:0007669"/>
    <property type="project" value="UniProtKB-KW"/>
</dbReference>
<dbReference type="GO" id="GO:0004633">
    <property type="term" value="F:phosphopantothenoylcysteine decarboxylase activity"/>
    <property type="evidence" value="ECO:0007669"/>
    <property type="project" value="UniProtKB-UniRule"/>
</dbReference>
<comment type="pathway">
    <text evidence="3 4">Cofactor biosynthesis; coenzyme A biosynthesis; CoA from (R)-pantothenate: step 2/5.</text>
</comment>
<dbReference type="GO" id="GO:0015937">
    <property type="term" value="P:coenzyme A biosynthetic process"/>
    <property type="evidence" value="ECO:0007669"/>
    <property type="project" value="UniProtKB-UniRule"/>
</dbReference>
<dbReference type="EC" id="4.1.1.36" evidence="3"/>
<dbReference type="NCBIfam" id="TIGR00521">
    <property type="entry name" value="coaBC_dfp"/>
    <property type="match status" value="1"/>
</dbReference>
<feature type="binding site" evidence="3">
    <location>
        <position position="290"/>
    </location>
    <ligand>
        <name>CTP</name>
        <dbReference type="ChEBI" id="CHEBI:37563"/>
    </ligand>
</feature>
<keyword evidence="3" id="KW-0460">Magnesium</keyword>
<proteinExistence type="inferred from homology"/>
<evidence type="ECO:0000256" key="4">
    <source>
        <dbReference type="RuleBase" id="RU364078"/>
    </source>
</evidence>
<feature type="binding site" evidence="3">
    <location>
        <position position="342"/>
    </location>
    <ligand>
        <name>CTP</name>
        <dbReference type="ChEBI" id="CHEBI:37563"/>
    </ligand>
</feature>
<reference evidence="8" key="1">
    <citation type="submission" date="2016-10" db="EMBL/GenBank/DDBJ databases">
        <authorList>
            <person name="Varghese N."/>
            <person name="Submissions S."/>
        </authorList>
    </citation>
    <scope>NUCLEOTIDE SEQUENCE [LARGE SCALE GENOMIC DNA]</scope>
    <source>
        <strain evidence="8">DSM 19181</strain>
    </source>
</reference>
<dbReference type="HAMAP" id="MF_02225">
    <property type="entry name" value="CoaBC"/>
    <property type="match status" value="1"/>
</dbReference>
<keyword evidence="2 3" id="KW-0456">Lyase</keyword>
<comment type="caution">
    <text evidence="3">Lacks conserved residue(s) required for the propagation of feature annotation.</text>
</comment>
<evidence type="ECO:0000313" key="7">
    <source>
        <dbReference type="EMBL" id="SDJ83976.1"/>
    </source>
</evidence>
<feature type="region of interest" description="Phosphopantothenoylcysteine decarboxylase" evidence="3">
    <location>
        <begin position="1"/>
        <end position="192"/>
    </location>
</feature>
<evidence type="ECO:0000256" key="3">
    <source>
        <dbReference type="HAMAP-Rule" id="MF_02225"/>
    </source>
</evidence>
<comment type="cofactor">
    <cofactor evidence="3">
        <name>FMN</name>
        <dbReference type="ChEBI" id="CHEBI:58210"/>
    </cofactor>
    <text evidence="3">Binds 1 FMN per subunit.</text>
</comment>
<dbReference type="GO" id="GO:0071513">
    <property type="term" value="C:phosphopantothenoylcysteine decarboxylase complex"/>
    <property type="evidence" value="ECO:0007669"/>
    <property type="project" value="TreeGrafter"/>
</dbReference>
<comment type="pathway">
    <text evidence="3 4">Cofactor biosynthesis; coenzyme A biosynthesis; CoA from (R)-pantothenate: step 3/5.</text>
</comment>
<dbReference type="OrthoDB" id="9802554at2"/>
<keyword evidence="1 3" id="KW-0210">Decarboxylase</keyword>
<dbReference type="GO" id="GO:0010181">
    <property type="term" value="F:FMN binding"/>
    <property type="evidence" value="ECO:0007669"/>
    <property type="project" value="UniProtKB-UniRule"/>
</dbReference>
<dbReference type="Gene3D" id="3.40.50.10300">
    <property type="entry name" value="CoaB-like"/>
    <property type="match status" value="1"/>
</dbReference>
<dbReference type="InterPro" id="IPR036551">
    <property type="entry name" value="Flavin_trans-like"/>
</dbReference>
<keyword evidence="3" id="KW-0479">Metal-binding</keyword>
<comment type="catalytic activity">
    <reaction evidence="3 4">
        <text>(R)-4'-phosphopantothenate + L-cysteine + CTP = N-[(R)-4-phosphopantothenoyl]-L-cysteine + CMP + diphosphate + H(+)</text>
        <dbReference type="Rhea" id="RHEA:19397"/>
        <dbReference type="ChEBI" id="CHEBI:10986"/>
        <dbReference type="ChEBI" id="CHEBI:15378"/>
        <dbReference type="ChEBI" id="CHEBI:33019"/>
        <dbReference type="ChEBI" id="CHEBI:35235"/>
        <dbReference type="ChEBI" id="CHEBI:37563"/>
        <dbReference type="ChEBI" id="CHEBI:59458"/>
        <dbReference type="ChEBI" id="CHEBI:60377"/>
        <dbReference type="EC" id="6.3.2.5"/>
    </reaction>
</comment>
<name>A0A1G8X0Y7_9LACT</name>
<comment type="catalytic activity">
    <reaction evidence="3 4">
        <text>N-[(R)-4-phosphopantothenoyl]-L-cysteine + H(+) = (R)-4'-phosphopantetheine + CO2</text>
        <dbReference type="Rhea" id="RHEA:16793"/>
        <dbReference type="ChEBI" id="CHEBI:15378"/>
        <dbReference type="ChEBI" id="CHEBI:16526"/>
        <dbReference type="ChEBI" id="CHEBI:59458"/>
        <dbReference type="ChEBI" id="CHEBI:61723"/>
        <dbReference type="EC" id="4.1.1.36"/>
    </reaction>
</comment>
<dbReference type="InterPro" id="IPR005252">
    <property type="entry name" value="CoaBC"/>
</dbReference>
<comment type="function">
    <text evidence="4">Catalyzes two steps in the biosynthesis of coenzyme A. In the first step cysteine is conjugated to 4'-phosphopantothenate to form 4-phosphopantothenoylcysteine, in the latter compound is decarboxylated to form 4'-phosphopantotheine.</text>
</comment>
<dbReference type="SUPFAM" id="SSF52507">
    <property type="entry name" value="Homo-oligomeric flavin-containing Cys decarboxylases, HFCD"/>
    <property type="match status" value="1"/>
</dbReference>
<dbReference type="Gene3D" id="3.40.50.1950">
    <property type="entry name" value="Flavin prenyltransferase-like"/>
    <property type="match status" value="1"/>
</dbReference>
<dbReference type="Pfam" id="PF04127">
    <property type="entry name" value="DFP"/>
    <property type="match status" value="1"/>
</dbReference>
<feature type="binding site" evidence="3">
    <location>
        <position position="324"/>
    </location>
    <ligand>
        <name>CTP</name>
        <dbReference type="ChEBI" id="CHEBI:37563"/>
    </ligand>
</feature>
<accession>A0A1G8X0Y7</accession>
<evidence type="ECO:0000256" key="1">
    <source>
        <dbReference type="ARBA" id="ARBA00022793"/>
    </source>
</evidence>
<dbReference type="SUPFAM" id="SSF102645">
    <property type="entry name" value="CoaB-like"/>
    <property type="match status" value="1"/>
</dbReference>
<keyword evidence="3" id="KW-0511">Multifunctional enzyme</keyword>
<evidence type="ECO:0000259" key="5">
    <source>
        <dbReference type="Pfam" id="PF02441"/>
    </source>
</evidence>
<feature type="domain" description="DNA/pantothenate metabolism flavoprotein C-terminal" evidence="6">
    <location>
        <begin position="188"/>
        <end position="395"/>
    </location>
</feature>
<gene>
    <name evidence="3" type="primary">coaBC</name>
    <name evidence="7" type="ORF">SAMN04488098_100556</name>
</gene>
<dbReference type="STRING" id="426701.SAMN04488098_100556"/>
<protein>
    <recommendedName>
        <fullName evidence="3">Coenzyme A biosynthesis bifunctional protein CoaBC</fullName>
    </recommendedName>
    <alternativeName>
        <fullName evidence="3">DNA/pantothenate metabolism flavoprotein</fullName>
    </alternativeName>
    <alternativeName>
        <fullName evidence="3">Phosphopantothenoylcysteine synthetase/decarboxylase</fullName>
        <shortName evidence="3">PPCS-PPCDC</shortName>
    </alternativeName>
    <domain>
        <recommendedName>
            <fullName evidence="3">Phosphopantothenoylcysteine decarboxylase</fullName>
            <shortName evidence="3">PPC decarboxylase</shortName>
            <shortName evidence="3">PPC-DC</shortName>
            <ecNumber evidence="3">4.1.1.36</ecNumber>
        </recommendedName>
        <alternativeName>
            <fullName evidence="3">CoaC</fullName>
        </alternativeName>
    </domain>
    <domain>
        <recommendedName>
            <fullName evidence="3">Phosphopantothenate--cysteine ligase</fullName>
            <ecNumber evidence="3">6.3.2.5</ecNumber>
        </recommendedName>
        <alternativeName>
            <fullName evidence="3">CoaB</fullName>
        </alternativeName>
        <alternativeName>
            <fullName evidence="3">Phosphopantothenoylcysteine synthetase</fullName>
            <shortName evidence="3">PPC synthetase</shortName>
            <shortName evidence="3">PPC-S</shortName>
        </alternativeName>
    </domain>
</protein>
<evidence type="ECO:0000313" key="8">
    <source>
        <dbReference type="Proteomes" id="UP000199433"/>
    </source>
</evidence>
<feature type="binding site" evidence="3">
    <location>
        <begin position="305"/>
        <end position="308"/>
    </location>
    <ligand>
        <name>CTP</name>
        <dbReference type="ChEBI" id="CHEBI:37563"/>
    </ligand>
</feature>
<feature type="binding site" evidence="3">
    <location>
        <position position="338"/>
    </location>
    <ligand>
        <name>CTP</name>
        <dbReference type="ChEBI" id="CHEBI:37563"/>
    </ligand>
</feature>
<dbReference type="RefSeq" id="WP_091265018.1">
    <property type="nucleotide sequence ID" value="NZ_FNFK01000005.1"/>
</dbReference>
<comment type="similarity">
    <text evidence="3 4">In the N-terminal section; belongs to the HFCD (homo-oligomeric flavin containing Cys decarboxylase) superfamily.</text>
</comment>
<dbReference type="PANTHER" id="PTHR14359">
    <property type="entry name" value="HOMO-OLIGOMERIC FLAVIN CONTAINING CYS DECARBOXYLASE FAMILY"/>
    <property type="match status" value="1"/>
</dbReference>
<dbReference type="AlphaFoldDB" id="A0A1G8X0Y7"/>
<dbReference type="EC" id="6.3.2.5" evidence="3"/>
<dbReference type="Pfam" id="PF02441">
    <property type="entry name" value="Flavoprotein"/>
    <property type="match status" value="1"/>
</dbReference>
<comment type="similarity">
    <text evidence="3 4">In the C-terminal section; belongs to the PPC synthetase family.</text>
</comment>
<keyword evidence="3 4" id="KW-0288">FMN</keyword>